<evidence type="ECO:0008006" key="4">
    <source>
        <dbReference type="Google" id="ProtNLM"/>
    </source>
</evidence>
<evidence type="ECO:0000256" key="1">
    <source>
        <dbReference type="SAM" id="SignalP"/>
    </source>
</evidence>
<evidence type="ECO:0000313" key="3">
    <source>
        <dbReference type="Proteomes" id="UP000051861"/>
    </source>
</evidence>
<dbReference type="Proteomes" id="UP000051861">
    <property type="component" value="Unassembled WGS sequence"/>
</dbReference>
<dbReference type="AlphaFoldDB" id="A0A0S7XTB8"/>
<organism evidence="2 3">
    <name type="scientific">candidate division WOR-1 bacterium DG_54_3</name>
    <dbReference type="NCBI Taxonomy" id="1703775"/>
    <lineage>
        <taxon>Bacteria</taxon>
        <taxon>Bacillati</taxon>
        <taxon>Saganbacteria</taxon>
    </lineage>
</organism>
<gene>
    <name evidence="2" type="ORF">AMJ44_09590</name>
</gene>
<proteinExistence type="predicted"/>
<keyword evidence="1" id="KW-0732">Signal</keyword>
<protein>
    <recommendedName>
        <fullName evidence="4">Outer membrane protein beta-barrel domain-containing protein</fullName>
    </recommendedName>
</protein>
<feature type="chain" id="PRO_5006640261" description="Outer membrane protein beta-barrel domain-containing protein" evidence="1">
    <location>
        <begin position="21"/>
        <end position="391"/>
    </location>
</feature>
<feature type="signal peptide" evidence="1">
    <location>
        <begin position="1"/>
        <end position="20"/>
    </location>
</feature>
<comment type="caution">
    <text evidence="2">The sequence shown here is derived from an EMBL/GenBank/DDBJ whole genome shotgun (WGS) entry which is preliminary data.</text>
</comment>
<accession>A0A0S7XTB8</accession>
<sequence>MKNCILIFFVFLSLTSLTHAQDESELDKLMTRRILRPEDVSYNCSFLVQRYFEEGNYDSLRIILDYWEQKCGLDEPVIRMNVLYSIFRDTFTEDLYDQRIISYLLTYKRQNSIEVKGAESPFSSGLWFLGRNYCPIHPAFDEFTQKLAYKNLKKVQEGDVRYLLCKFYSNEFDFVVNELKSDRYNHTYLKRYYDNEVKEALSQMEGHLGFIGGAWFPKGKAKTLGIHPTLGFSLGFKRNRILYDLTMTLRFSDSSNRYNIKHKGSIIETKYFLGYYFGLDLGREIYRNRRNEIDFLIGTGYDGFTAYRNEDDTNDKKEIDSFNFNVGVGYRYYFSEFTTEYIGFQVRTNLVSYHNPGGTDLSGNTISLRIIFSGSGNCRKYSKLNRLKYDF</sequence>
<dbReference type="EMBL" id="LIZX01000104">
    <property type="protein sequence ID" value="KPJ65730.1"/>
    <property type="molecule type" value="Genomic_DNA"/>
</dbReference>
<evidence type="ECO:0000313" key="2">
    <source>
        <dbReference type="EMBL" id="KPJ65730.1"/>
    </source>
</evidence>
<reference evidence="2 3" key="1">
    <citation type="journal article" date="2015" name="Microbiome">
        <title>Genomic resolution of linkages in carbon, nitrogen, and sulfur cycling among widespread estuary sediment bacteria.</title>
        <authorList>
            <person name="Baker B.J."/>
            <person name="Lazar C.S."/>
            <person name="Teske A.P."/>
            <person name="Dick G.J."/>
        </authorList>
    </citation>
    <scope>NUCLEOTIDE SEQUENCE [LARGE SCALE GENOMIC DNA]</scope>
    <source>
        <strain evidence="2">DG_54_3</strain>
    </source>
</reference>
<name>A0A0S7XTB8_UNCSA</name>